<dbReference type="EMBL" id="FWZT01000019">
    <property type="protein sequence ID" value="SMF57779.1"/>
    <property type="molecule type" value="Genomic_DNA"/>
</dbReference>
<keyword evidence="2" id="KW-1185">Reference proteome</keyword>
<gene>
    <name evidence="1" type="ORF">SAMN06296036_11911</name>
</gene>
<evidence type="ECO:0000313" key="1">
    <source>
        <dbReference type="EMBL" id="SMF57779.1"/>
    </source>
</evidence>
<dbReference type="AlphaFoldDB" id="A0A1Y6CL60"/>
<reference evidence="2" key="1">
    <citation type="submission" date="2017-04" db="EMBL/GenBank/DDBJ databases">
        <authorList>
            <person name="Varghese N."/>
            <person name="Submissions S."/>
        </authorList>
    </citation>
    <scope>NUCLEOTIDE SEQUENCE [LARGE SCALE GENOMIC DNA]</scope>
    <source>
        <strain evidence="2">RKEM611</strain>
    </source>
</reference>
<sequence>MKKILLTSIASISICFISCGSHETNDSNDTSNPDYGFLIENEGIDSSLAKNFTVTKNEPFKITIVYHSNRKLRMQVWSVEEQKMLDTIPRTNGQRINKSNILTFEAREKEMNFIVSGFSKEECDECEWEQIPVSFNKDIRTYSITSPHPKTDGPSADISLTVTCLTENMDSCLFR</sequence>
<dbReference type="STRING" id="1513793.SAMN06296036_11911"/>
<dbReference type="Proteomes" id="UP000192907">
    <property type="component" value="Unassembled WGS sequence"/>
</dbReference>
<protein>
    <submittedName>
        <fullName evidence="1">Uncharacterized protein</fullName>
    </submittedName>
</protein>
<name>A0A1Y6CL60_9BACT</name>
<evidence type="ECO:0000313" key="2">
    <source>
        <dbReference type="Proteomes" id="UP000192907"/>
    </source>
</evidence>
<proteinExistence type="predicted"/>
<dbReference type="RefSeq" id="WP_132322515.1">
    <property type="nucleotide sequence ID" value="NZ_FWZT01000019.1"/>
</dbReference>
<accession>A0A1Y6CL60</accession>
<organism evidence="1 2">
    <name type="scientific">Pseudobacteriovorax antillogorgiicola</name>
    <dbReference type="NCBI Taxonomy" id="1513793"/>
    <lineage>
        <taxon>Bacteria</taxon>
        <taxon>Pseudomonadati</taxon>
        <taxon>Bdellovibrionota</taxon>
        <taxon>Oligoflexia</taxon>
        <taxon>Oligoflexales</taxon>
        <taxon>Pseudobacteriovoracaceae</taxon>
        <taxon>Pseudobacteriovorax</taxon>
    </lineage>
</organism>